<dbReference type="STRING" id="180163.SAMN02745174_02447"/>
<name>A0A1T4QUD6_9FUSO</name>
<dbReference type="RefSeq" id="WP_078694869.1">
    <property type="nucleotide sequence ID" value="NZ_FUWX01000031.1"/>
</dbReference>
<sequence length="178" mass="21680">MKKLLISLFTIINTIIYSHPHVFFETNFLLHLNKENYIIINLYLDESNTLIFSSDNKIKNINDIKENEIDFIKEIKNHFRIKHNNNLEKGKLIFENAFIKDNQLNIKLKYILKKKINKNDQIKFSIYDNNYYYTYDYDKYSLQIDSQDLITKINLKENKNEAYYFNMIYPLEYEVNFN</sequence>
<gene>
    <name evidence="1" type="ORF">SAMN02745174_02447</name>
</gene>
<organism evidence="1 2">
    <name type="scientific">Cetobacterium ceti</name>
    <dbReference type="NCBI Taxonomy" id="180163"/>
    <lineage>
        <taxon>Bacteria</taxon>
        <taxon>Fusobacteriati</taxon>
        <taxon>Fusobacteriota</taxon>
        <taxon>Fusobacteriia</taxon>
        <taxon>Fusobacteriales</taxon>
        <taxon>Fusobacteriaceae</taxon>
        <taxon>Cetobacterium</taxon>
    </lineage>
</organism>
<proteinExistence type="predicted"/>
<accession>A0A1T4QUD6</accession>
<keyword evidence="2" id="KW-1185">Reference proteome</keyword>
<evidence type="ECO:0000313" key="1">
    <source>
        <dbReference type="EMBL" id="SKA07091.1"/>
    </source>
</evidence>
<dbReference type="OrthoDB" id="90121at2"/>
<dbReference type="EMBL" id="FUWX01000031">
    <property type="protein sequence ID" value="SKA07091.1"/>
    <property type="molecule type" value="Genomic_DNA"/>
</dbReference>
<protein>
    <submittedName>
        <fullName evidence="1">ABC-type uncharacterized transport system, substrate-binding protein</fullName>
    </submittedName>
</protein>
<evidence type="ECO:0000313" key="2">
    <source>
        <dbReference type="Proteomes" id="UP000191153"/>
    </source>
</evidence>
<reference evidence="1 2" key="1">
    <citation type="submission" date="2017-02" db="EMBL/GenBank/DDBJ databases">
        <authorList>
            <person name="Peterson S.W."/>
        </authorList>
    </citation>
    <scope>NUCLEOTIDE SEQUENCE [LARGE SCALE GENOMIC DNA]</scope>
    <source>
        <strain evidence="1 2">ATCC 700028</strain>
    </source>
</reference>
<dbReference type="Proteomes" id="UP000191153">
    <property type="component" value="Unassembled WGS sequence"/>
</dbReference>
<dbReference type="AlphaFoldDB" id="A0A1T4QUD6"/>